<sequence>MQELDPSDPYSAIYIPLQLQVDNPDYDDGGGSVHSSDGEEVEGVPREVYNDGIFLQFHAGFRGTGAGAGAGDNPNNNNNGSDNQSPLHIVLGPNRTTYLAGQGIDDGDKPAYLWDERYPRRRGNRGANRPPPSLWDWASHFFSLGAVLVFAIAYLQIFSSIIPLIRNMPLMPPRHAHRHAHNMPFSSSSTTSYFSSSTTTTETMVTATPATPYQSQAGEGESAMARAQKREQYGPPYSTFASHVLLRRLTTAFVDDCLTPVMALLDKLGVNARPTYAIPFEIAGWSSWMQWLATCPREPPSIEHSDIERFCRRLQDAAAAPGTQTKAEAAPSRDLLLHACNALPDYKRRLRSWADMTSQSLSLLDLGLKSIQQELERMQGADKLHYASLVVEQNYGRNRPRGSDGSGPKPYPEDEEMRLRLPSQTYVNALVWAHLRIELCEEEVLEIEDDDGRSFER</sequence>
<evidence type="ECO:0000256" key="2">
    <source>
        <dbReference type="SAM" id="Phobius"/>
    </source>
</evidence>
<dbReference type="EMBL" id="RYZI01000268">
    <property type="protein sequence ID" value="RWA07310.1"/>
    <property type="molecule type" value="Genomic_DNA"/>
</dbReference>
<protein>
    <submittedName>
        <fullName evidence="3">Uncharacterized protein</fullName>
    </submittedName>
</protein>
<feature type="region of interest" description="Disordered" evidence="1">
    <location>
        <begin position="65"/>
        <end position="88"/>
    </location>
</feature>
<feature type="compositionally biased region" description="Low complexity" evidence="1">
    <location>
        <begin position="71"/>
        <end position="83"/>
    </location>
</feature>
<evidence type="ECO:0000313" key="4">
    <source>
        <dbReference type="Proteomes" id="UP000286045"/>
    </source>
</evidence>
<dbReference type="AlphaFoldDB" id="A0A439CYS2"/>
<keyword evidence="2" id="KW-0472">Membrane</keyword>
<comment type="caution">
    <text evidence="3">The sequence shown here is derived from an EMBL/GenBank/DDBJ whole genome shotgun (WGS) entry which is preliminary data.</text>
</comment>
<gene>
    <name evidence="3" type="ORF">EKO27_g7795</name>
</gene>
<dbReference type="Proteomes" id="UP000286045">
    <property type="component" value="Unassembled WGS sequence"/>
</dbReference>
<evidence type="ECO:0000256" key="1">
    <source>
        <dbReference type="SAM" id="MobiDB-lite"/>
    </source>
</evidence>
<feature type="region of interest" description="Disordered" evidence="1">
    <location>
        <begin position="395"/>
        <end position="415"/>
    </location>
</feature>
<proteinExistence type="predicted"/>
<accession>A0A439CYS2</accession>
<reference evidence="3 4" key="1">
    <citation type="submission" date="2018-12" db="EMBL/GenBank/DDBJ databases">
        <title>Draft genome sequence of Xylaria grammica IHI A82.</title>
        <authorList>
            <person name="Buettner E."/>
            <person name="Kellner H."/>
        </authorList>
    </citation>
    <scope>NUCLEOTIDE SEQUENCE [LARGE SCALE GENOMIC DNA]</scope>
    <source>
        <strain evidence="3 4">IHI A82</strain>
    </source>
</reference>
<feature type="region of interest" description="Disordered" evidence="1">
    <location>
        <begin position="22"/>
        <end position="41"/>
    </location>
</feature>
<keyword evidence="2" id="KW-1133">Transmembrane helix</keyword>
<feature type="non-terminal residue" evidence="3">
    <location>
        <position position="457"/>
    </location>
</feature>
<keyword evidence="4" id="KW-1185">Reference proteome</keyword>
<organism evidence="3 4">
    <name type="scientific">Xylaria grammica</name>
    <dbReference type="NCBI Taxonomy" id="363999"/>
    <lineage>
        <taxon>Eukaryota</taxon>
        <taxon>Fungi</taxon>
        <taxon>Dikarya</taxon>
        <taxon>Ascomycota</taxon>
        <taxon>Pezizomycotina</taxon>
        <taxon>Sordariomycetes</taxon>
        <taxon>Xylariomycetidae</taxon>
        <taxon>Xylariales</taxon>
        <taxon>Xylariaceae</taxon>
        <taxon>Xylaria</taxon>
    </lineage>
</organism>
<evidence type="ECO:0000313" key="3">
    <source>
        <dbReference type="EMBL" id="RWA07310.1"/>
    </source>
</evidence>
<keyword evidence="2" id="KW-0812">Transmembrane</keyword>
<name>A0A439CYS2_9PEZI</name>
<feature type="transmembrane region" description="Helical" evidence="2">
    <location>
        <begin position="141"/>
        <end position="165"/>
    </location>
</feature>